<reference evidence="1 2" key="1">
    <citation type="submission" date="2018-06" db="EMBL/GenBank/DDBJ databases">
        <authorList>
            <consortium name="Pathogen Informatics"/>
            <person name="Doyle S."/>
        </authorList>
    </citation>
    <scope>NUCLEOTIDE SEQUENCE [LARGE SCALE GENOMIC DNA]</scope>
    <source>
        <strain evidence="1 2">NCTC11685</strain>
    </source>
</reference>
<sequence>MISRLLLFLLFYPFVCRLHLTKKFIQLCQSYTFLRINFFLLSLKTLDKINAKVKFERVL</sequence>
<comment type="caution">
    <text evidence="1">The sequence shown here is derived from an EMBL/GenBank/DDBJ whole genome shotgun (WGS) entry which is preliminary data.</text>
</comment>
<dbReference type="EMBL" id="UGMS01000001">
    <property type="protein sequence ID" value="STV71625.1"/>
    <property type="molecule type" value="Genomic_DNA"/>
</dbReference>
<dbReference type="AlphaFoldDB" id="A0A7H4MZG1"/>
<name>A0A7H4MZG1_9ENTR</name>
<evidence type="ECO:0000313" key="1">
    <source>
        <dbReference type="EMBL" id="STV71625.1"/>
    </source>
</evidence>
<dbReference type="Proteomes" id="UP000254863">
    <property type="component" value="Unassembled WGS sequence"/>
</dbReference>
<organism evidence="1 2">
    <name type="scientific">Klebsiella michiganensis</name>
    <dbReference type="NCBI Taxonomy" id="1134687"/>
    <lineage>
        <taxon>Bacteria</taxon>
        <taxon>Pseudomonadati</taxon>
        <taxon>Pseudomonadota</taxon>
        <taxon>Gammaproteobacteria</taxon>
        <taxon>Enterobacterales</taxon>
        <taxon>Enterobacteriaceae</taxon>
        <taxon>Klebsiella/Raoultella group</taxon>
        <taxon>Klebsiella</taxon>
    </lineage>
</organism>
<accession>A0A7H4MZG1</accession>
<proteinExistence type="predicted"/>
<evidence type="ECO:0000313" key="2">
    <source>
        <dbReference type="Proteomes" id="UP000254863"/>
    </source>
</evidence>
<gene>
    <name evidence="1" type="ORF">NCTC11685_00374</name>
</gene>
<protein>
    <submittedName>
        <fullName evidence="1">Uncharacterized protein</fullName>
    </submittedName>
</protein>